<proteinExistence type="predicted"/>
<protein>
    <recommendedName>
        <fullName evidence="4">DUF3618 domain-containing protein</fullName>
    </recommendedName>
</protein>
<dbReference type="Proteomes" id="UP001279553">
    <property type="component" value="Unassembled WGS sequence"/>
</dbReference>
<dbReference type="AlphaFoldDB" id="A0AAW9DKG3"/>
<comment type="caution">
    <text evidence="2">The sequence shown here is derived from an EMBL/GenBank/DDBJ whole genome shotgun (WGS) entry which is preliminary data.</text>
</comment>
<dbReference type="EMBL" id="JAWXYB010000006">
    <property type="protein sequence ID" value="MDX5929440.1"/>
    <property type="molecule type" value="Genomic_DNA"/>
</dbReference>
<gene>
    <name evidence="2" type="ORF">SIL87_01490</name>
</gene>
<keyword evidence="1" id="KW-1133">Transmembrane helix</keyword>
<feature type="transmembrane region" description="Helical" evidence="1">
    <location>
        <begin position="58"/>
        <end position="84"/>
    </location>
</feature>
<evidence type="ECO:0000256" key="1">
    <source>
        <dbReference type="SAM" id="Phobius"/>
    </source>
</evidence>
<keyword evidence="1" id="KW-0812">Transmembrane</keyword>
<dbReference type="RefSeq" id="WP_319612513.1">
    <property type="nucleotide sequence ID" value="NZ_JAWXYB010000006.1"/>
</dbReference>
<accession>A0AAW9DKG3</accession>
<keyword evidence="1" id="KW-0472">Membrane</keyword>
<name>A0AAW9DKG3_ACIAO</name>
<reference evidence="2 3" key="1">
    <citation type="submission" date="2023-11" db="EMBL/GenBank/DDBJ databases">
        <title>MicrobeMod: A computational toolkit for identifying prokaryotic methylation and restriction-modification with nanopore sequencing.</title>
        <authorList>
            <person name="Crits-Christoph A."/>
            <person name="Kang S.C."/>
            <person name="Lee H."/>
            <person name="Ostrov N."/>
        </authorList>
    </citation>
    <scope>NUCLEOTIDE SEQUENCE [LARGE SCALE GENOMIC DNA]</scope>
    <source>
        <strain evidence="2 3">DSMZ 700</strain>
    </source>
</reference>
<evidence type="ECO:0000313" key="2">
    <source>
        <dbReference type="EMBL" id="MDX5929440.1"/>
    </source>
</evidence>
<evidence type="ECO:0000313" key="3">
    <source>
        <dbReference type="Proteomes" id="UP001279553"/>
    </source>
</evidence>
<evidence type="ECO:0008006" key="4">
    <source>
        <dbReference type="Google" id="ProtNLM"/>
    </source>
</evidence>
<keyword evidence="3" id="KW-1185">Reference proteome</keyword>
<organism evidence="2 3">
    <name type="scientific">Acidiphilium acidophilum</name>
    <name type="common">Thiobacillus acidophilus</name>
    <dbReference type="NCBI Taxonomy" id="76588"/>
    <lineage>
        <taxon>Bacteria</taxon>
        <taxon>Pseudomonadati</taxon>
        <taxon>Pseudomonadota</taxon>
        <taxon>Alphaproteobacteria</taxon>
        <taxon>Acetobacterales</taxon>
        <taxon>Acidocellaceae</taxon>
        <taxon>Acidiphilium</taxon>
    </lineage>
</organism>
<sequence length="85" mass="9217">MSATNPDDTSTNLYLREQIARIDLTHERILRMREEGQPRIDALLAQAAKDRALSRKNWPAIIAGIGTGLSGIAATIAVLVAAHII</sequence>